<proteinExistence type="predicted"/>
<feature type="compositionally biased region" description="Low complexity" evidence="1">
    <location>
        <begin position="63"/>
        <end position="87"/>
    </location>
</feature>
<protein>
    <submittedName>
        <fullName evidence="2">Uncharacterized protein</fullName>
    </submittedName>
</protein>
<evidence type="ECO:0000313" key="3">
    <source>
        <dbReference type="Proteomes" id="UP000502415"/>
    </source>
</evidence>
<dbReference type="RefSeq" id="WP_170203348.1">
    <property type="nucleotide sequence ID" value="NZ_CP051685.1"/>
</dbReference>
<dbReference type="Proteomes" id="UP000502415">
    <property type="component" value="Chromosome"/>
</dbReference>
<dbReference type="EMBL" id="CP051685">
    <property type="protein sequence ID" value="QJE01321.1"/>
    <property type="molecule type" value="Genomic_DNA"/>
</dbReference>
<keyword evidence="3" id="KW-1185">Reference proteome</keyword>
<gene>
    <name evidence="2" type="ORF">HH212_15840</name>
</gene>
<reference evidence="2 3" key="1">
    <citation type="submission" date="2020-04" db="EMBL/GenBank/DDBJ databases">
        <title>Genome sequencing of novel species.</title>
        <authorList>
            <person name="Heo J."/>
            <person name="Kim S.-J."/>
            <person name="Kim J.-S."/>
            <person name="Hong S.-B."/>
            <person name="Kwon S.-W."/>
        </authorList>
    </citation>
    <scope>NUCLEOTIDE SEQUENCE [LARGE SCALE GENOMIC DNA]</scope>
    <source>
        <strain evidence="2 3">GN2-R2</strain>
    </source>
</reference>
<evidence type="ECO:0000256" key="1">
    <source>
        <dbReference type="SAM" id="MobiDB-lite"/>
    </source>
</evidence>
<dbReference type="KEGG" id="mfy:HH212_15840"/>
<feature type="compositionally biased region" description="Low complexity" evidence="1">
    <location>
        <begin position="97"/>
        <end position="144"/>
    </location>
</feature>
<accession>A0A7Z2VXL6</accession>
<sequence length="272" mass="28314">MPSVDPYLPPQRRPTALVLTVLMHMALAIAWQAARHAPPVDTERAQAVTQWISLPAPARMPAAADEPVAAPAPPATATAMRRQATPALRPPRPQQAPSPAAAAGAPNAITLPAPAAPATAASTAQDDRPGSAQAAAGSAASAPAGAGAAARILERARRDAGAIDRTLRKENYPYIVAPPDSPQIRMRKGMEGAADMAAPGLFEAPRVAELVNNTGNGDRRSKVVTGNGTYCITERAPTTRIDMIEKHGKQTLTSCPAHETPAAAQQWRTARD</sequence>
<dbReference type="AlphaFoldDB" id="A0A7Z2VXL6"/>
<feature type="region of interest" description="Disordered" evidence="1">
    <location>
        <begin position="63"/>
        <end position="144"/>
    </location>
</feature>
<evidence type="ECO:0000313" key="2">
    <source>
        <dbReference type="EMBL" id="QJE01321.1"/>
    </source>
</evidence>
<organism evidence="2 3">
    <name type="scientific">Massilia forsythiae</name>
    <dbReference type="NCBI Taxonomy" id="2728020"/>
    <lineage>
        <taxon>Bacteria</taxon>
        <taxon>Pseudomonadati</taxon>
        <taxon>Pseudomonadota</taxon>
        <taxon>Betaproteobacteria</taxon>
        <taxon>Burkholderiales</taxon>
        <taxon>Oxalobacteraceae</taxon>
        <taxon>Telluria group</taxon>
        <taxon>Massilia</taxon>
    </lineage>
</organism>
<name>A0A7Z2VXL6_9BURK</name>